<dbReference type="PANTHER" id="PTHR44757:SF2">
    <property type="entry name" value="BIOFILM ARCHITECTURE MAINTENANCE PROTEIN MBAA"/>
    <property type="match status" value="1"/>
</dbReference>
<keyword evidence="2" id="KW-1133">Transmembrane helix</keyword>
<proteinExistence type="predicted"/>
<dbReference type="CDD" id="cd01949">
    <property type="entry name" value="GGDEF"/>
    <property type="match status" value="1"/>
</dbReference>
<dbReference type="PROSITE" id="PS50887">
    <property type="entry name" value="GGDEF"/>
    <property type="match status" value="1"/>
</dbReference>
<dbReference type="SMART" id="SM00052">
    <property type="entry name" value="EAL"/>
    <property type="match status" value="1"/>
</dbReference>
<dbReference type="SMART" id="SM00267">
    <property type="entry name" value="GGDEF"/>
    <property type="match status" value="1"/>
</dbReference>
<dbReference type="Proteomes" id="UP001501195">
    <property type="component" value="Unassembled WGS sequence"/>
</dbReference>
<dbReference type="InterPro" id="IPR043128">
    <property type="entry name" value="Rev_trsase/Diguanyl_cyclase"/>
</dbReference>
<feature type="transmembrane region" description="Helical" evidence="2">
    <location>
        <begin position="105"/>
        <end position="125"/>
    </location>
</feature>
<dbReference type="PANTHER" id="PTHR44757">
    <property type="entry name" value="DIGUANYLATE CYCLASE DGCP"/>
    <property type="match status" value="1"/>
</dbReference>
<organism evidence="5 6">
    <name type="scientific">Kineococcus glutinatus</name>
    <dbReference type="NCBI Taxonomy" id="1070872"/>
    <lineage>
        <taxon>Bacteria</taxon>
        <taxon>Bacillati</taxon>
        <taxon>Actinomycetota</taxon>
        <taxon>Actinomycetes</taxon>
        <taxon>Kineosporiales</taxon>
        <taxon>Kineosporiaceae</taxon>
        <taxon>Kineococcus</taxon>
    </lineage>
</organism>
<accession>A0ABP8VAN6</accession>
<feature type="transmembrane region" description="Helical" evidence="2">
    <location>
        <begin position="53"/>
        <end position="70"/>
    </location>
</feature>
<feature type="domain" description="GGDEF" evidence="4">
    <location>
        <begin position="235"/>
        <end position="367"/>
    </location>
</feature>
<dbReference type="InterPro" id="IPR001633">
    <property type="entry name" value="EAL_dom"/>
</dbReference>
<dbReference type="Gene3D" id="3.30.70.270">
    <property type="match status" value="1"/>
</dbReference>
<keyword evidence="2" id="KW-0812">Transmembrane</keyword>
<dbReference type="EMBL" id="BAABIL010000590">
    <property type="protein sequence ID" value="GAA4657128.1"/>
    <property type="molecule type" value="Genomic_DNA"/>
</dbReference>
<evidence type="ECO:0000259" key="3">
    <source>
        <dbReference type="PROSITE" id="PS50883"/>
    </source>
</evidence>
<evidence type="ECO:0000313" key="6">
    <source>
        <dbReference type="Proteomes" id="UP001501195"/>
    </source>
</evidence>
<dbReference type="Gene3D" id="3.20.20.450">
    <property type="entry name" value="EAL domain"/>
    <property type="match status" value="1"/>
</dbReference>
<comment type="caution">
    <text evidence="5">The sequence shown here is derived from an EMBL/GenBank/DDBJ whole genome shotgun (WGS) entry which is preliminary data.</text>
</comment>
<dbReference type="InterPro" id="IPR029787">
    <property type="entry name" value="Nucleotide_cyclase"/>
</dbReference>
<dbReference type="SUPFAM" id="SSF141868">
    <property type="entry name" value="EAL domain-like"/>
    <property type="match status" value="1"/>
</dbReference>
<keyword evidence="2" id="KW-0472">Membrane</keyword>
<evidence type="ECO:0000259" key="4">
    <source>
        <dbReference type="PROSITE" id="PS50887"/>
    </source>
</evidence>
<feature type="compositionally biased region" description="Low complexity" evidence="1">
    <location>
        <begin position="1"/>
        <end position="17"/>
    </location>
</feature>
<evidence type="ECO:0000256" key="2">
    <source>
        <dbReference type="SAM" id="Phobius"/>
    </source>
</evidence>
<evidence type="ECO:0000256" key="1">
    <source>
        <dbReference type="SAM" id="MobiDB-lite"/>
    </source>
</evidence>
<evidence type="ECO:0000313" key="5">
    <source>
        <dbReference type="EMBL" id="GAA4657128.1"/>
    </source>
</evidence>
<gene>
    <name evidence="5" type="ORF">GCM10023225_31740</name>
</gene>
<dbReference type="PROSITE" id="PS50883">
    <property type="entry name" value="EAL"/>
    <property type="match status" value="1"/>
</dbReference>
<dbReference type="RefSeq" id="WP_345713725.1">
    <property type="nucleotide sequence ID" value="NZ_BAABIL010000590.1"/>
</dbReference>
<feature type="domain" description="EAL" evidence="3">
    <location>
        <begin position="376"/>
        <end position="630"/>
    </location>
</feature>
<name>A0ABP8VAN6_9ACTN</name>
<dbReference type="SUPFAM" id="SSF55073">
    <property type="entry name" value="Nucleotide cyclase"/>
    <property type="match status" value="1"/>
</dbReference>
<sequence length="633" mass="67702">MTASSRGAGAPARTGGPQLAHPQERGRLPWFLAGLLPEGRLLPEAVWQRRHRTIVRLALLQALALVVLALGWGAGWWQALAAGVVVAAPALLARWCPWGRKGRAAAATTSLFAASAVLVHLAGGLTEAHFHFFVMVGVVALYQDWVPFGVGLGIVVAHHGVLGTLDPHGVYGHHGAVHHPWWWAGVHGGFVLAASVAHLASWRHNEQQGLHDPLTGLANRTLLEEELTRRLARSQPLSVLVVDVDDVRAVNDVRGHAAGDELLRAVAERLGSCVRRDDRVARLGGDEFAVAVGGDAASARRLAERFLTVLAEPLEVAGQRTRVHVGIGVADSAVTRVRSAQALLRDADLAVHLAKTAGRDRLVVFAEGMDEAAQDRASLAEDLADALALEQLELHYQATVQLDDGEVEGYEALLRWRHPVRGLVPPLDFVPLAESGGHIRAIGAWALQTATAQAAAWSHERGREVRVAVNVSAVQLADDDVVTAVRLALAASGLPAHQLTLEVTESVLAHDLQDVAARLQRLRALGVRIAIDDFGTGYSSLSYLRHLPVDTVKIDRSFVSELTGDDATTTLVAAIVALARNLGLDVIGEGVETAEQAEVLRGLRCGLVQGYLYARPLPAAEVPERVRDRAGVR</sequence>
<dbReference type="CDD" id="cd01948">
    <property type="entry name" value="EAL"/>
    <property type="match status" value="1"/>
</dbReference>
<keyword evidence="6" id="KW-1185">Reference proteome</keyword>
<dbReference type="InterPro" id="IPR035919">
    <property type="entry name" value="EAL_sf"/>
</dbReference>
<dbReference type="InterPro" id="IPR052155">
    <property type="entry name" value="Biofilm_reg_signaling"/>
</dbReference>
<dbReference type="InterPro" id="IPR000160">
    <property type="entry name" value="GGDEF_dom"/>
</dbReference>
<evidence type="ECO:0008006" key="7">
    <source>
        <dbReference type="Google" id="ProtNLM"/>
    </source>
</evidence>
<feature type="transmembrane region" description="Helical" evidence="2">
    <location>
        <begin position="76"/>
        <end position="93"/>
    </location>
</feature>
<dbReference type="Pfam" id="PF00990">
    <property type="entry name" value="GGDEF"/>
    <property type="match status" value="1"/>
</dbReference>
<protein>
    <recommendedName>
        <fullName evidence="7">Diguanylate cyclase (GGDEF)-like protein</fullName>
    </recommendedName>
</protein>
<feature type="region of interest" description="Disordered" evidence="1">
    <location>
        <begin position="1"/>
        <end position="22"/>
    </location>
</feature>
<dbReference type="NCBIfam" id="TIGR00254">
    <property type="entry name" value="GGDEF"/>
    <property type="match status" value="1"/>
</dbReference>
<dbReference type="Pfam" id="PF00563">
    <property type="entry name" value="EAL"/>
    <property type="match status" value="1"/>
</dbReference>
<reference evidence="6" key="1">
    <citation type="journal article" date="2019" name="Int. J. Syst. Evol. Microbiol.">
        <title>The Global Catalogue of Microorganisms (GCM) 10K type strain sequencing project: providing services to taxonomists for standard genome sequencing and annotation.</title>
        <authorList>
            <consortium name="The Broad Institute Genomics Platform"/>
            <consortium name="The Broad Institute Genome Sequencing Center for Infectious Disease"/>
            <person name="Wu L."/>
            <person name="Ma J."/>
        </authorList>
    </citation>
    <scope>NUCLEOTIDE SEQUENCE [LARGE SCALE GENOMIC DNA]</scope>
    <source>
        <strain evidence="6">JCM 18126</strain>
    </source>
</reference>